<dbReference type="InterPro" id="IPR036705">
    <property type="entry name" value="Ribosyl_crysJ1_sf"/>
</dbReference>
<dbReference type="HOGENOM" id="CLU_024566_9_1_10"/>
<feature type="binding site" evidence="1">
    <location>
        <position position="267"/>
    </location>
    <ligand>
        <name>Mg(2+)</name>
        <dbReference type="ChEBI" id="CHEBI:18420"/>
        <label>1</label>
    </ligand>
</feature>
<dbReference type="STRING" id="679937.Bcop_1741"/>
<feature type="binding site" evidence="1">
    <location>
        <position position="265"/>
    </location>
    <ligand>
        <name>Mg(2+)</name>
        <dbReference type="ChEBI" id="CHEBI:18420"/>
        <label>1</label>
    </ligand>
</feature>
<keyword evidence="1" id="KW-0479">Metal-binding</keyword>
<sequence>MKIDLNDRVKGTLMGLAVGDALGYGTEFMPKTKVCFNYPDGLKRYSDIVESEWCTKDHIGHWTDDTDMMLAILDSLLDKKEIDLADIAKNFKAWKESSPWDIGMLTSDVLSNPKYLDNPVACAKKEWENSGRNSAGNGGIMRTSITAIWQYKDWKQVKENTANICRLTHYDPRCVSSCVVVAYIIHSILNDKTFTKRDLIEVSKEFDERTGKFIEIAYQPDITRLSLDGPGMGYTLKAMAAGIWAFNYAKDYMSGIQTVLLEGGDADTNCAVAGPILGAKYGFSSIPKHLITDLKEGKALEHKIDRLIKML</sequence>
<dbReference type="SUPFAM" id="SSF101478">
    <property type="entry name" value="ADP-ribosylglycohydrolase"/>
    <property type="match status" value="1"/>
</dbReference>
<comment type="cofactor">
    <cofactor evidence="1">
        <name>Mg(2+)</name>
        <dbReference type="ChEBI" id="CHEBI:18420"/>
    </cofactor>
    <text evidence="1">Binds 2 magnesium ions per subunit.</text>
</comment>
<dbReference type="OrthoDB" id="9798107at2"/>
<keyword evidence="3" id="KW-1185">Reference proteome</keyword>
<keyword evidence="1" id="KW-0460">Magnesium</keyword>
<dbReference type="eggNOG" id="COG1397">
    <property type="taxonomic scope" value="Bacteria"/>
</dbReference>
<dbReference type="GO" id="GO:0046872">
    <property type="term" value="F:metal ion binding"/>
    <property type="evidence" value="ECO:0007669"/>
    <property type="project" value="UniProtKB-KW"/>
</dbReference>
<accession>F3ZRC4</accession>
<gene>
    <name evidence="2" type="ORF">Bcop_1741</name>
</gene>
<feature type="binding site" evidence="1">
    <location>
        <position position="63"/>
    </location>
    <ligand>
        <name>Mg(2+)</name>
        <dbReference type="ChEBI" id="CHEBI:18420"/>
        <label>1</label>
    </ligand>
</feature>
<dbReference type="InterPro" id="IPR050792">
    <property type="entry name" value="ADP-ribosylglycohydrolase"/>
</dbReference>
<protein>
    <submittedName>
        <fullName evidence="2">ADP-ribosylation/Crystallin J1</fullName>
    </submittedName>
</protein>
<feature type="binding site" evidence="1">
    <location>
        <position position="268"/>
    </location>
    <ligand>
        <name>Mg(2+)</name>
        <dbReference type="ChEBI" id="CHEBI:18420"/>
        <label>1</label>
    </ligand>
</feature>
<dbReference type="InterPro" id="IPR005502">
    <property type="entry name" value="Ribosyl_crysJ1"/>
</dbReference>
<name>F3ZRC4_9BACE</name>
<reference evidence="2 3" key="1">
    <citation type="journal article" date="2011" name="Stand. Genomic Sci.">
        <title>Non-contiguous finished genome sequence of Bacteroides coprosuis type strain (PC139).</title>
        <authorList>
            <person name="Land M."/>
            <person name="Held B."/>
            <person name="Gronow S."/>
            <person name="Abt B."/>
            <person name="Lucas S."/>
            <person name="Del Rio T.G."/>
            <person name="Nolan M."/>
            <person name="Tice H."/>
            <person name="Cheng J.F."/>
            <person name="Pitluck S."/>
            <person name="Liolios K."/>
            <person name="Pagani I."/>
            <person name="Ivanova N."/>
            <person name="Mavromatis K."/>
            <person name="Mikhailova N."/>
            <person name="Pati A."/>
            <person name="Tapia R."/>
            <person name="Han C."/>
            <person name="Goodwin L."/>
            <person name="Chen A."/>
            <person name="Palaniappan K."/>
            <person name="Hauser L."/>
            <person name="Brambilla E.M."/>
            <person name="Rohde M."/>
            <person name="Goker M."/>
            <person name="Detter J.C."/>
            <person name="Woyke T."/>
            <person name="Bristow J."/>
            <person name="Eisen J.A."/>
            <person name="Markowitz V."/>
            <person name="Hugenholtz P."/>
            <person name="Kyrpides N.C."/>
            <person name="Klenk H.P."/>
            <person name="Lapidus A."/>
        </authorList>
    </citation>
    <scope>NUCLEOTIDE SEQUENCE [LARGE SCALE GENOMIC DNA]</scope>
    <source>
        <strain evidence="2 3">DSM 18011</strain>
    </source>
</reference>
<dbReference type="EMBL" id="CM001167">
    <property type="protein sequence ID" value="EGJ71932.1"/>
    <property type="molecule type" value="Genomic_DNA"/>
</dbReference>
<evidence type="ECO:0000313" key="2">
    <source>
        <dbReference type="EMBL" id="EGJ71932.1"/>
    </source>
</evidence>
<evidence type="ECO:0000313" key="3">
    <source>
        <dbReference type="Proteomes" id="UP000018439"/>
    </source>
</evidence>
<feature type="binding site" evidence="1">
    <location>
        <position position="64"/>
    </location>
    <ligand>
        <name>Mg(2+)</name>
        <dbReference type="ChEBI" id="CHEBI:18420"/>
        <label>1</label>
    </ligand>
</feature>
<evidence type="ECO:0000256" key="1">
    <source>
        <dbReference type="PIRSR" id="PIRSR605502-1"/>
    </source>
</evidence>
<dbReference type="Pfam" id="PF03747">
    <property type="entry name" value="ADP_ribosyl_GH"/>
    <property type="match status" value="1"/>
</dbReference>
<dbReference type="Gene3D" id="1.10.4080.10">
    <property type="entry name" value="ADP-ribosylation/Crystallin J1"/>
    <property type="match status" value="1"/>
</dbReference>
<proteinExistence type="predicted"/>
<organism evidence="2 3">
    <name type="scientific">Bacteroides coprosuis DSM 18011</name>
    <dbReference type="NCBI Taxonomy" id="679937"/>
    <lineage>
        <taxon>Bacteria</taxon>
        <taxon>Pseudomonadati</taxon>
        <taxon>Bacteroidota</taxon>
        <taxon>Bacteroidia</taxon>
        <taxon>Bacteroidales</taxon>
        <taxon>Bacteroidaceae</taxon>
        <taxon>Bacteroides</taxon>
    </lineage>
</organism>
<dbReference type="Proteomes" id="UP000018439">
    <property type="component" value="Chromosome"/>
</dbReference>
<dbReference type="PANTHER" id="PTHR16222:SF28">
    <property type="entry name" value="ADP-RIBOSYLGLYCOHYDROLASE"/>
    <property type="match status" value="1"/>
</dbReference>
<dbReference type="PANTHER" id="PTHR16222">
    <property type="entry name" value="ADP-RIBOSYLGLYCOHYDROLASE"/>
    <property type="match status" value="1"/>
</dbReference>
<dbReference type="AlphaFoldDB" id="F3ZRC4"/>
<feature type="binding site" evidence="1">
    <location>
        <position position="65"/>
    </location>
    <ligand>
        <name>Mg(2+)</name>
        <dbReference type="ChEBI" id="CHEBI:18420"/>
        <label>1</label>
    </ligand>
</feature>